<dbReference type="OrthoDB" id="6732374at2759"/>
<feature type="non-terminal residue" evidence="1">
    <location>
        <position position="107"/>
    </location>
</feature>
<comment type="caution">
    <text evidence="1">The sequence shown here is derived from an EMBL/GenBank/DDBJ whole genome shotgun (WGS) entry which is preliminary data.</text>
</comment>
<accession>A0A8K0G2L2</accession>
<dbReference type="Proteomes" id="UP000801492">
    <property type="component" value="Unassembled WGS sequence"/>
</dbReference>
<feature type="non-terminal residue" evidence="1">
    <location>
        <position position="1"/>
    </location>
</feature>
<proteinExistence type="predicted"/>
<dbReference type="EMBL" id="VTPC01066639">
    <property type="protein sequence ID" value="KAF2889455.1"/>
    <property type="molecule type" value="Genomic_DNA"/>
</dbReference>
<evidence type="ECO:0000313" key="1">
    <source>
        <dbReference type="EMBL" id="KAF2889455.1"/>
    </source>
</evidence>
<evidence type="ECO:0000313" key="2">
    <source>
        <dbReference type="Proteomes" id="UP000801492"/>
    </source>
</evidence>
<name>A0A8K0G2L2_IGNLU</name>
<reference evidence="1" key="1">
    <citation type="submission" date="2019-08" db="EMBL/GenBank/DDBJ databases">
        <title>The genome of the North American firefly Photinus pyralis.</title>
        <authorList>
            <consortium name="Photinus pyralis genome working group"/>
            <person name="Fallon T.R."/>
            <person name="Sander Lower S.E."/>
            <person name="Weng J.-K."/>
        </authorList>
    </citation>
    <scope>NUCLEOTIDE SEQUENCE</scope>
    <source>
        <strain evidence="1">TRF0915ILg1</strain>
        <tissue evidence="1">Whole body</tissue>
    </source>
</reference>
<keyword evidence="2" id="KW-1185">Reference proteome</keyword>
<sequence length="107" mass="12594">HVLKLFDSILYIFPVRGDSYLPNDQDFSLIEKKKRRMKRVEVPKEWDKLILTAREKPSPFEVVNLTQESFFNIKAATEKYFLKLAKPFIKIKSIKQLLIEAGVPTLR</sequence>
<dbReference type="AlphaFoldDB" id="A0A8K0G2L2"/>
<gene>
    <name evidence="1" type="ORF">ILUMI_16718</name>
</gene>
<protein>
    <submittedName>
        <fullName evidence="1">Uncharacterized protein</fullName>
    </submittedName>
</protein>
<organism evidence="1 2">
    <name type="scientific">Ignelater luminosus</name>
    <name type="common">Cucubano</name>
    <name type="synonym">Pyrophorus luminosus</name>
    <dbReference type="NCBI Taxonomy" id="2038154"/>
    <lineage>
        <taxon>Eukaryota</taxon>
        <taxon>Metazoa</taxon>
        <taxon>Ecdysozoa</taxon>
        <taxon>Arthropoda</taxon>
        <taxon>Hexapoda</taxon>
        <taxon>Insecta</taxon>
        <taxon>Pterygota</taxon>
        <taxon>Neoptera</taxon>
        <taxon>Endopterygota</taxon>
        <taxon>Coleoptera</taxon>
        <taxon>Polyphaga</taxon>
        <taxon>Elateriformia</taxon>
        <taxon>Elateroidea</taxon>
        <taxon>Elateridae</taxon>
        <taxon>Agrypninae</taxon>
        <taxon>Pyrophorini</taxon>
        <taxon>Ignelater</taxon>
    </lineage>
</organism>